<evidence type="ECO:0000313" key="3">
    <source>
        <dbReference type="EMBL" id="QTN00663.1"/>
    </source>
</evidence>
<organism evidence="3 4">
    <name type="scientific">Sediminibacillus dalangtanensis</name>
    <dbReference type="NCBI Taxonomy" id="2729421"/>
    <lineage>
        <taxon>Bacteria</taxon>
        <taxon>Bacillati</taxon>
        <taxon>Bacillota</taxon>
        <taxon>Bacilli</taxon>
        <taxon>Bacillales</taxon>
        <taxon>Bacillaceae</taxon>
        <taxon>Sediminibacillus</taxon>
    </lineage>
</organism>
<sequence>MVEVRYRLTLEDVMALQKNTLANTKLHTSRKKYAGIITSICIFVFMLLSLGRAPLTSELLLTVVLTLSYFLVFSPVYDKLTLLSIKRMYRKTKRHPMLGAYRVVISDNGLERSTDNFHDHYQWSDFEKITEDDHHFFLYLSDVFAIIIKKESDNLSLDEEKNYHHYIKERMRMVNGG</sequence>
<name>A0ABX7W0X0_9BACI</name>
<accession>A0ABX7W0X0</accession>
<dbReference type="RefSeq" id="WP_209365800.1">
    <property type="nucleotide sequence ID" value="NZ_CP046956.1"/>
</dbReference>
<proteinExistence type="predicted"/>
<dbReference type="EMBL" id="CP046956">
    <property type="protein sequence ID" value="QTN00663.1"/>
    <property type="molecule type" value="Genomic_DNA"/>
</dbReference>
<reference evidence="3 4" key="1">
    <citation type="submission" date="2019-12" db="EMBL/GenBank/DDBJ databases">
        <title>The whole genome sequencing of a strain isolated from a Mars analog, Dalangtan Playa.</title>
        <authorList>
            <person name="Huang T."/>
        </authorList>
    </citation>
    <scope>NUCLEOTIDE SEQUENCE [LARGE SCALE GENOMIC DNA]</scope>
    <source>
        <strain evidence="3 4">DP4-553-S</strain>
    </source>
</reference>
<keyword evidence="1" id="KW-0472">Membrane</keyword>
<protein>
    <recommendedName>
        <fullName evidence="2">YcxB-like C-terminal domain-containing protein</fullName>
    </recommendedName>
</protein>
<dbReference type="Pfam" id="PF14317">
    <property type="entry name" value="YcxB"/>
    <property type="match status" value="1"/>
</dbReference>
<feature type="transmembrane region" description="Helical" evidence="1">
    <location>
        <begin position="33"/>
        <end position="53"/>
    </location>
</feature>
<feature type="transmembrane region" description="Helical" evidence="1">
    <location>
        <begin position="59"/>
        <end position="77"/>
    </location>
</feature>
<feature type="domain" description="YcxB-like C-terminal" evidence="2">
    <location>
        <begin position="105"/>
        <end position="152"/>
    </location>
</feature>
<gene>
    <name evidence="3" type="ORF">ERJ70_16025</name>
</gene>
<keyword evidence="1" id="KW-0812">Transmembrane</keyword>
<dbReference type="InterPro" id="IPR025588">
    <property type="entry name" value="YcxB-like_C"/>
</dbReference>
<keyword evidence="4" id="KW-1185">Reference proteome</keyword>
<dbReference type="Proteomes" id="UP000665043">
    <property type="component" value="Chromosome"/>
</dbReference>
<evidence type="ECO:0000259" key="2">
    <source>
        <dbReference type="Pfam" id="PF14317"/>
    </source>
</evidence>
<evidence type="ECO:0000313" key="4">
    <source>
        <dbReference type="Proteomes" id="UP000665043"/>
    </source>
</evidence>
<keyword evidence="1" id="KW-1133">Transmembrane helix</keyword>
<evidence type="ECO:0000256" key="1">
    <source>
        <dbReference type="SAM" id="Phobius"/>
    </source>
</evidence>